<dbReference type="CDD" id="cd09620">
    <property type="entry name" value="CBM9_like_3"/>
    <property type="match status" value="1"/>
</dbReference>
<dbReference type="OrthoDB" id="9786766at2"/>
<dbReference type="GO" id="GO:0004553">
    <property type="term" value="F:hydrolase activity, hydrolyzing O-glycosyl compounds"/>
    <property type="evidence" value="ECO:0007669"/>
    <property type="project" value="InterPro"/>
</dbReference>
<evidence type="ECO:0000259" key="2">
    <source>
        <dbReference type="Pfam" id="PF06452"/>
    </source>
</evidence>
<dbReference type="Pfam" id="PF06452">
    <property type="entry name" value="CBM9_1"/>
    <property type="match status" value="1"/>
</dbReference>
<dbReference type="Gene3D" id="2.60.40.1190">
    <property type="match status" value="1"/>
</dbReference>
<feature type="transmembrane region" description="Helical" evidence="1">
    <location>
        <begin position="12"/>
        <end position="31"/>
    </location>
</feature>
<dbReference type="GO" id="GO:0030246">
    <property type="term" value="F:carbohydrate binding"/>
    <property type="evidence" value="ECO:0007669"/>
    <property type="project" value="InterPro"/>
</dbReference>
<gene>
    <name evidence="3" type="ORF">CLV51_101846</name>
</gene>
<protein>
    <submittedName>
        <fullName evidence="3">Carbohydrate binding protein with CBM9 domain</fullName>
    </submittedName>
</protein>
<evidence type="ECO:0000256" key="1">
    <source>
        <dbReference type="SAM" id="Phobius"/>
    </source>
</evidence>
<accession>A0A2P8HTI7</accession>
<dbReference type="AlphaFoldDB" id="A0A2P8HTI7"/>
<dbReference type="EMBL" id="PYAW01000001">
    <property type="protein sequence ID" value="PSL49512.1"/>
    <property type="molecule type" value="Genomic_DNA"/>
</dbReference>
<feature type="domain" description="Carbohydrate-binding" evidence="2">
    <location>
        <begin position="61"/>
        <end position="230"/>
    </location>
</feature>
<comment type="caution">
    <text evidence="3">The sequence shown here is derived from an EMBL/GenBank/DDBJ whole genome shotgun (WGS) entry which is preliminary data.</text>
</comment>
<dbReference type="Proteomes" id="UP000240971">
    <property type="component" value="Unassembled WGS sequence"/>
</dbReference>
<dbReference type="GO" id="GO:0016052">
    <property type="term" value="P:carbohydrate catabolic process"/>
    <property type="evidence" value="ECO:0007669"/>
    <property type="project" value="InterPro"/>
</dbReference>
<keyword evidence="4" id="KW-1185">Reference proteome</keyword>
<keyword evidence="1" id="KW-0812">Transmembrane</keyword>
<reference evidence="3 4" key="1">
    <citation type="submission" date="2018-03" db="EMBL/GenBank/DDBJ databases">
        <title>Genomic Encyclopedia of Archaeal and Bacterial Type Strains, Phase II (KMG-II): from individual species to whole genera.</title>
        <authorList>
            <person name="Goeker M."/>
        </authorList>
    </citation>
    <scope>NUCLEOTIDE SEQUENCE [LARGE SCALE GENOMIC DNA]</scope>
    <source>
        <strain evidence="3 4">DSM 24859</strain>
    </source>
</reference>
<sequence length="375" mass="43157">MLNSTKNYHYNVIIHTIRIIILIIIITVQTASAQTFSESFRPFTGTPQNYVCYHTNDSIIIDGKMDEAAWQQVSWSADFKDIEGDAKPAPSLRTRLKMLWNQQYLYIAATLQEPHVWGTLKDHDAIIFQDNDFEVFIDPDGDTHQYYEIEINALNTVMDLFMNKPYRNGGLALLNWDTKGIRTAVHVNGTINNPGDTDKEWTVEMAIPFSALRFFNDAIRPADNSIWRINFSRVEWDTDIQNGKYVKQRKPEHNWVWSPQGIINMHAPERWGYLLFTNSPAGSNNVTFQMPATEEAKQYLWLIYHQQQQYRQAHGRYAATLQALNIPAKQTAANGQMYTLQMEGITSQFNAKVSGNSFNGSLNINQEGKIYSDRK</sequence>
<dbReference type="PANTHER" id="PTHR35532:SF5">
    <property type="entry name" value="CARBOHYDRATE-BINDING DOMAIN-CONTAINING PROTEIN"/>
    <property type="match status" value="1"/>
</dbReference>
<keyword evidence="1" id="KW-0472">Membrane</keyword>
<dbReference type="InterPro" id="IPR010502">
    <property type="entry name" value="Carb-bd_dom_fam9"/>
</dbReference>
<proteinExistence type="predicted"/>
<evidence type="ECO:0000313" key="3">
    <source>
        <dbReference type="EMBL" id="PSL49512.1"/>
    </source>
</evidence>
<organism evidence="3 4">
    <name type="scientific">Chitinophaga niastensis</name>
    <dbReference type="NCBI Taxonomy" id="536980"/>
    <lineage>
        <taxon>Bacteria</taxon>
        <taxon>Pseudomonadati</taxon>
        <taxon>Bacteroidota</taxon>
        <taxon>Chitinophagia</taxon>
        <taxon>Chitinophagales</taxon>
        <taxon>Chitinophagaceae</taxon>
        <taxon>Chitinophaga</taxon>
    </lineage>
</organism>
<dbReference type="PANTHER" id="PTHR35532">
    <property type="entry name" value="SIMILAR TO POLYHYDROXYALKANOATE DEPOLYMERASE"/>
    <property type="match status" value="1"/>
</dbReference>
<name>A0A2P8HTI7_CHINA</name>
<evidence type="ECO:0000313" key="4">
    <source>
        <dbReference type="Proteomes" id="UP000240971"/>
    </source>
</evidence>
<dbReference type="SUPFAM" id="SSF49344">
    <property type="entry name" value="CBD9-like"/>
    <property type="match status" value="1"/>
</dbReference>
<keyword evidence="1" id="KW-1133">Transmembrane helix</keyword>
<dbReference type="RefSeq" id="WP_106526742.1">
    <property type="nucleotide sequence ID" value="NZ_PYAW01000001.1"/>
</dbReference>